<dbReference type="PANTHER" id="PTHR24185:SF1">
    <property type="entry name" value="CALCIUM-INDEPENDENT PHOSPHOLIPASE A2-GAMMA"/>
    <property type="match status" value="1"/>
</dbReference>
<evidence type="ECO:0000313" key="13">
    <source>
        <dbReference type="Proteomes" id="UP001590951"/>
    </source>
</evidence>
<dbReference type="CDD" id="cd07199">
    <property type="entry name" value="Pat17_PNPLA8_PNPLA9_like"/>
    <property type="match status" value="1"/>
</dbReference>
<feature type="compositionally biased region" description="Low complexity" evidence="9">
    <location>
        <begin position="1250"/>
        <end position="1268"/>
    </location>
</feature>
<dbReference type="Gene3D" id="3.40.1090.10">
    <property type="entry name" value="Cytosolic phospholipase A2 catalytic domain"/>
    <property type="match status" value="1"/>
</dbReference>
<evidence type="ECO:0000259" key="11">
    <source>
        <dbReference type="PROSITE" id="PS51635"/>
    </source>
</evidence>
<feature type="short sequence motif" description="GXSXG" evidence="8">
    <location>
        <begin position="692"/>
        <end position="696"/>
    </location>
</feature>
<dbReference type="Proteomes" id="UP001590951">
    <property type="component" value="Unassembled WGS sequence"/>
</dbReference>
<evidence type="ECO:0000256" key="9">
    <source>
        <dbReference type="SAM" id="MobiDB-lite"/>
    </source>
</evidence>
<evidence type="ECO:0000256" key="4">
    <source>
        <dbReference type="ARBA" id="ARBA00022833"/>
    </source>
</evidence>
<feature type="domain" description="PNPLA" evidence="11">
    <location>
        <begin position="654"/>
        <end position="866"/>
    </location>
</feature>
<dbReference type="EMBL" id="JBHFEH010000053">
    <property type="protein sequence ID" value="KAL2050042.1"/>
    <property type="molecule type" value="Genomic_DNA"/>
</dbReference>
<feature type="region of interest" description="Disordered" evidence="9">
    <location>
        <begin position="1190"/>
        <end position="1274"/>
    </location>
</feature>
<sequence length="1349" mass="151897">MAIYDLLKPILDPPDSVFELSRLHIEDESTTWFGIEKDPDGSPNFQDHGRFAALMADTKQPSAGARYPQLVSFVGETGAGKSTLIKMLVSLKEQKLFFRADSPFESPVVGSMKHDKSPTSGDVHLYADPKTAYTRLPMLYADCEGLQGGEIEPAANKLRRGKKSYQSQGKNPFKSQSRPLVYAKSNSEARNREWAVKKVYPRLLYTFSDVIVFVLRNTRTFESSALTLLLEWASTSLESSINQPTLPHAIIVLNATNSGVISDEWDVPTATDRLMSHVANAVYENPFFIKYANHWRKKGKKINNMLDLVRCYYADISVVRIPEKGRYMLTNSQINKLYHKIDLYCDASRGAKDDAHMLSSVEELQAYLQAGFDHFTTKEDQPFNFVDVALRNNPIPRDFGDHILAMAAKIREVTRVHDGPHLFRILSSMVASCIFTDCIRASRPGKALDLFDKFYANSCVAALEHFCDENWPCNFVTKKGKACVNMKSSHLAKGHQNAHGRVIAAGPYQSAFSVFNFADQWKVFLKSRLQEIETEFQEKRNAILPKKDDPISINDRALAYSVHKKNMGQFFRSYDGYTASRFISLTTCYCCLMEVPEHPLQCGHVLCTGCIRAYGYQHDSHSMSMDYCPLHPDARFNKPWIIHFKPDYAGVRVLTLDGGGIRGILELETLRAIELALGGKIPIQAFFDLLVGTSTGGIIALALGVKQWTVNQCVTEFVRICDQAFAPREFNHIIGLEQAATLSHGSKYRTSPLRDALHSAFGDELLYGGPRKAHLSYNTQVAVTATSGTGETALVLANYSRPEESEPSYKFDFPHSLRMWEAASATSAAPSFFKPFTWTRPFREGLSRKVYLDGALHHNNPASVANRERKFLWPDVAENHPDILLSLGTGKYGQQLEGQMAELDPLPDKQQQITRSNNPQTAGKSKRKNESMYKPRKWFVPKLFNILVNRIDNILDAELEWKKFCNNLPNAKQGQGQTRFVRVNLDLWREPPKLDEKHRLAELQDLGTRLLKTDEYRAMIEKIAHMLVASTFYFIKDRFWYNEDSGTWTCMGRITCRFEGELSDSRSNLRALGDYLRLQQYSGYQPFFTVKDNIDDPDRHQIPLTQSMIEGMINRAEFRFNDPVVIDVPSQLSSTTIYLRMRGTHSEQTSFYPISGFPRRLIAEDKINETRLDKRAELIKERRYGGLAIANDPRLAVPNDEDRPTGPLPKHSQDANGEGKDDSTLARADTGESTDPSILITASSRPMKNSRGSSQSSISQLSGDSSTSASKPPKIRVSISDLEAEAQVAARDGYKSLISIDDGDELARNMSGIFSLGVKEPDFGSDDSDGPPEDEEEDEREMEKTEIVS</sequence>
<dbReference type="CDD" id="cd16449">
    <property type="entry name" value="RING-HC"/>
    <property type="match status" value="1"/>
</dbReference>
<feature type="short sequence motif" description="GXGXXG" evidence="8">
    <location>
        <begin position="658"/>
        <end position="663"/>
    </location>
</feature>
<accession>A0ABR4AYN5</accession>
<reference evidence="12 13" key="1">
    <citation type="submission" date="2024-09" db="EMBL/GenBank/DDBJ databases">
        <title>Rethinking Asexuality: The Enigmatic Case of Functional Sexual Genes in Lepraria (Stereocaulaceae).</title>
        <authorList>
            <person name="Doellman M."/>
            <person name="Sun Y."/>
            <person name="Barcenas-Pena A."/>
            <person name="Lumbsch H.T."/>
            <person name="Grewe F."/>
        </authorList>
    </citation>
    <scope>NUCLEOTIDE SEQUENCE [LARGE SCALE GENOMIC DNA]</scope>
    <source>
        <strain evidence="12 13">Grewe 0041</strain>
    </source>
</reference>
<feature type="region of interest" description="Disordered" evidence="9">
    <location>
        <begin position="908"/>
        <end position="930"/>
    </location>
</feature>
<dbReference type="SUPFAM" id="SSF52151">
    <property type="entry name" value="FabD/lysophospholipase-like"/>
    <property type="match status" value="1"/>
</dbReference>
<feature type="region of interest" description="Disordered" evidence="9">
    <location>
        <begin position="1312"/>
        <end position="1349"/>
    </location>
</feature>
<evidence type="ECO:0000256" key="6">
    <source>
        <dbReference type="ARBA" id="ARBA00023098"/>
    </source>
</evidence>
<keyword evidence="6 8" id="KW-0443">Lipid metabolism</keyword>
<feature type="active site" description="Proton acceptor" evidence="8">
    <location>
        <position position="853"/>
    </location>
</feature>
<dbReference type="InterPro" id="IPR017907">
    <property type="entry name" value="Znf_RING_CS"/>
</dbReference>
<feature type="compositionally biased region" description="Acidic residues" evidence="9">
    <location>
        <begin position="1323"/>
        <end position="1340"/>
    </location>
</feature>
<evidence type="ECO:0000256" key="2">
    <source>
        <dbReference type="ARBA" id="ARBA00022771"/>
    </source>
</evidence>
<feature type="compositionally biased region" description="Polar residues" evidence="9">
    <location>
        <begin position="1231"/>
        <end position="1247"/>
    </location>
</feature>
<feature type="active site" description="Nucleophile" evidence="8">
    <location>
        <position position="694"/>
    </location>
</feature>
<organism evidence="12 13">
    <name type="scientific">Lepraria finkii</name>
    <dbReference type="NCBI Taxonomy" id="1340010"/>
    <lineage>
        <taxon>Eukaryota</taxon>
        <taxon>Fungi</taxon>
        <taxon>Dikarya</taxon>
        <taxon>Ascomycota</taxon>
        <taxon>Pezizomycotina</taxon>
        <taxon>Lecanoromycetes</taxon>
        <taxon>OSLEUM clade</taxon>
        <taxon>Lecanoromycetidae</taxon>
        <taxon>Lecanorales</taxon>
        <taxon>Lecanorineae</taxon>
        <taxon>Stereocaulaceae</taxon>
        <taxon>Lepraria</taxon>
    </lineage>
</organism>
<name>A0ABR4AYN5_9LECA</name>
<gene>
    <name evidence="12" type="ORF">ABVK25_009650</name>
</gene>
<dbReference type="InterPro" id="IPR002641">
    <property type="entry name" value="PNPLA_dom"/>
</dbReference>
<evidence type="ECO:0000259" key="10">
    <source>
        <dbReference type="PROSITE" id="PS50089"/>
    </source>
</evidence>
<dbReference type="PROSITE" id="PS50089">
    <property type="entry name" value="ZF_RING_2"/>
    <property type="match status" value="1"/>
</dbReference>
<keyword evidence="13" id="KW-1185">Reference proteome</keyword>
<evidence type="ECO:0000313" key="12">
    <source>
        <dbReference type="EMBL" id="KAL2050042.1"/>
    </source>
</evidence>
<evidence type="ECO:0000256" key="7">
    <source>
        <dbReference type="PROSITE-ProRule" id="PRU00175"/>
    </source>
</evidence>
<keyword evidence="3 8" id="KW-0378">Hydrolase</keyword>
<dbReference type="InterPro" id="IPR016035">
    <property type="entry name" value="Acyl_Trfase/lysoPLipase"/>
</dbReference>
<proteinExistence type="predicted"/>
<dbReference type="PROSITE" id="PS00518">
    <property type="entry name" value="ZF_RING_1"/>
    <property type="match status" value="1"/>
</dbReference>
<feature type="short sequence motif" description="DGA/G" evidence="8">
    <location>
        <begin position="853"/>
        <end position="855"/>
    </location>
</feature>
<dbReference type="SUPFAM" id="SSF57850">
    <property type="entry name" value="RING/U-box"/>
    <property type="match status" value="1"/>
</dbReference>
<dbReference type="PROSITE" id="PS51635">
    <property type="entry name" value="PNPLA"/>
    <property type="match status" value="1"/>
</dbReference>
<dbReference type="InterPro" id="IPR001841">
    <property type="entry name" value="Znf_RING"/>
</dbReference>
<feature type="compositionally biased region" description="Basic and acidic residues" evidence="9">
    <location>
        <begin position="1211"/>
        <end position="1224"/>
    </location>
</feature>
<comment type="caution">
    <text evidence="12">The sequence shown here is derived from an EMBL/GenBank/DDBJ whole genome shotgun (WGS) entry which is preliminary data.</text>
</comment>
<evidence type="ECO:0000256" key="1">
    <source>
        <dbReference type="ARBA" id="ARBA00022723"/>
    </source>
</evidence>
<keyword evidence="4" id="KW-0862">Zinc</keyword>
<evidence type="ECO:0000256" key="5">
    <source>
        <dbReference type="ARBA" id="ARBA00022963"/>
    </source>
</evidence>
<protein>
    <submittedName>
        <fullName evidence="12">Uncharacterized protein</fullName>
    </submittedName>
</protein>
<dbReference type="Pfam" id="PF01734">
    <property type="entry name" value="Patatin"/>
    <property type="match status" value="1"/>
</dbReference>
<keyword evidence="5 8" id="KW-0442">Lipid degradation</keyword>
<dbReference type="PANTHER" id="PTHR24185">
    <property type="entry name" value="CALCIUM-INDEPENDENT PHOSPHOLIPASE A2-GAMMA"/>
    <property type="match status" value="1"/>
</dbReference>
<feature type="domain" description="RING-type" evidence="10">
    <location>
        <begin position="588"/>
        <end position="631"/>
    </location>
</feature>
<evidence type="ECO:0000256" key="3">
    <source>
        <dbReference type="ARBA" id="ARBA00022801"/>
    </source>
</evidence>
<feature type="compositionally biased region" description="Polar residues" evidence="9">
    <location>
        <begin position="909"/>
        <end position="923"/>
    </location>
</feature>
<evidence type="ECO:0000256" key="8">
    <source>
        <dbReference type="PROSITE-ProRule" id="PRU01161"/>
    </source>
</evidence>
<keyword evidence="1" id="KW-0479">Metal-binding</keyword>
<keyword evidence="2 7" id="KW-0863">Zinc-finger</keyword>